<name>A0A2H6KK98_9APIC</name>
<evidence type="ECO:0000313" key="4">
    <source>
        <dbReference type="EMBL" id="GBE63410.1"/>
    </source>
</evidence>
<dbReference type="GeneID" id="39877180"/>
<feature type="signal peptide" evidence="3">
    <location>
        <begin position="1"/>
        <end position="23"/>
    </location>
</feature>
<keyword evidence="5" id="KW-1185">Reference proteome</keyword>
<dbReference type="EMBL" id="BDSA01000043">
    <property type="protein sequence ID" value="GBE63410.1"/>
    <property type="molecule type" value="Genomic_DNA"/>
</dbReference>
<keyword evidence="3" id="KW-0732">Signal</keyword>
<dbReference type="RefSeq" id="XP_028869653.1">
    <property type="nucleotide sequence ID" value="XM_029013820.1"/>
</dbReference>
<organism evidence="4 5">
    <name type="scientific">Babesia ovata</name>
    <dbReference type="NCBI Taxonomy" id="189622"/>
    <lineage>
        <taxon>Eukaryota</taxon>
        <taxon>Sar</taxon>
        <taxon>Alveolata</taxon>
        <taxon>Apicomplexa</taxon>
        <taxon>Aconoidasida</taxon>
        <taxon>Piroplasmida</taxon>
        <taxon>Babesiidae</taxon>
        <taxon>Babesia</taxon>
    </lineage>
</organism>
<reference evidence="4 5" key="1">
    <citation type="journal article" date="2017" name="BMC Genomics">
        <title>Whole-genome assembly of Babesia ovata and comparative genomics between closely related pathogens.</title>
        <authorList>
            <person name="Yamagishi J."/>
            <person name="Asada M."/>
            <person name="Hakimi H."/>
            <person name="Tanaka T.Q."/>
            <person name="Sugimoto C."/>
            <person name="Kawazu S."/>
        </authorList>
    </citation>
    <scope>NUCLEOTIDE SEQUENCE [LARGE SCALE GENOMIC DNA]</scope>
    <source>
        <strain evidence="4 5">Miyake</strain>
    </source>
</reference>
<dbReference type="OrthoDB" id="295473at2759"/>
<protein>
    <recommendedName>
        <fullName evidence="6">Extracellular matrix-binding ebh</fullName>
    </recommendedName>
</protein>
<dbReference type="VEuPathDB" id="PiroplasmaDB:BOVATA_049030"/>
<accession>A0A2H6KK98</accession>
<evidence type="ECO:0008006" key="6">
    <source>
        <dbReference type="Google" id="ProtNLM"/>
    </source>
</evidence>
<dbReference type="Proteomes" id="UP000236319">
    <property type="component" value="Unassembled WGS sequence"/>
</dbReference>
<gene>
    <name evidence="4" type="ORF">BOVATA_049030</name>
</gene>
<proteinExistence type="predicted"/>
<feature type="chain" id="PRO_5014112203" description="Extracellular matrix-binding ebh" evidence="3">
    <location>
        <begin position="24"/>
        <end position="530"/>
    </location>
</feature>
<comment type="caution">
    <text evidence="4">The sequence shown here is derived from an EMBL/GenBank/DDBJ whole genome shotgun (WGS) entry which is preliminary data.</text>
</comment>
<sequence>MCHFIFFNFYLTFFSTFFTHLNCLGHYSFNNSAKSHCQSLNDELDLLKNSDNSQNDSKIDELKSQLKDHVAKYHSLSESDRTAQLKDIHSRMVSLAELSGKLGQFIGQSDAVTNAIKNGIDSIIDSDNEFKSLRNSPSPPAQSSAAVSAEPINDVKLSKKIQQFEEKIKLLESKKNGQNPPLSSEDSRLLSSYQSKLDALQKLRSLNDSLNSLSSNNDNNCKNLLDNLCTGLEKFLGYEKGNYTGSGIVYSDLDRLCDGVMSFLHGVLETVKDDDNVTTYDNDKSNDINNVLDNLHNSVGKGREAFGEAVTQVEERTNKVTTELGKYYKEVQGSDLFPLAYQLEAWMRTVESVDWDIRDISDNHSNILDSTLRIQLAHEIAPVKKVVEHLKGVAKNMTDGNKVKHVDDEIAAKENEVTQLITEKCQQLLKALTERFDLIEEKTRKFGTERAEQLGPLLQSVKQLVTDVGHAEKSAQALAQHYDRDILNGLQTISGKAFYQCSAKGNSGLDQIMDDLDRAKESLRWILEDK</sequence>
<feature type="coiled-coil region" evidence="1">
    <location>
        <begin position="30"/>
        <end position="79"/>
    </location>
</feature>
<evidence type="ECO:0000256" key="2">
    <source>
        <dbReference type="SAM" id="MobiDB-lite"/>
    </source>
</evidence>
<feature type="region of interest" description="Disordered" evidence="2">
    <location>
        <begin position="130"/>
        <end position="149"/>
    </location>
</feature>
<evidence type="ECO:0000256" key="3">
    <source>
        <dbReference type="SAM" id="SignalP"/>
    </source>
</evidence>
<evidence type="ECO:0000313" key="5">
    <source>
        <dbReference type="Proteomes" id="UP000236319"/>
    </source>
</evidence>
<keyword evidence="1" id="KW-0175">Coiled coil</keyword>
<dbReference type="AlphaFoldDB" id="A0A2H6KK98"/>
<evidence type="ECO:0000256" key="1">
    <source>
        <dbReference type="SAM" id="Coils"/>
    </source>
</evidence>